<sequence length="155" mass="16744">MDFDEAADELYGVLPSEFTATRRRLAGELPRDDARRLTAMRRPTVPAWAVNLLVRDDAVGPILELGERMRAAWSEGGDLTALDRERASLVGDLVRRARALADEAGRPLSDAFADEVDETLRAAIADPSAAEAVRAGRLDHPLRHAGFGPFGSAAP</sequence>
<dbReference type="RefSeq" id="WP_378213038.1">
    <property type="nucleotide sequence ID" value="NZ_JBHLZP010000830.1"/>
</dbReference>
<dbReference type="EMBL" id="JBHLZP010000830">
    <property type="protein sequence ID" value="MFB9839845.1"/>
    <property type="molecule type" value="Genomic_DNA"/>
</dbReference>
<evidence type="ECO:0000313" key="2">
    <source>
        <dbReference type="Proteomes" id="UP001589627"/>
    </source>
</evidence>
<reference evidence="1 2" key="1">
    <citation type="submission" date="2024-09" db="EMBL/GenBank/DDBJ databases">
        <authorList>
            <person name="Sun Q."/>
            <person name="Mori K."/>
        </authorList>
    </citation>
    <scope>NUCLEOTIDE SEQUENCE [LARGE SCALE GENOMIC DNA]</scope>
    <source>
        <strain evidence="1 2">TBRC 0563</strain>
    </source>
</reference>
<proteinExistence type="predicted"/>
<feature type="non-terminal residue" evidence="1">
    <location>
        <position position="155"/>
    </location>
</feature>
<gene>
    <name evidence="1" type="ORF">ACFFNX_47635</name>
</gene>
<comment type="caution">
    <text evidence="1">The sequence shown here is derived from an EMBL/GenBank/DDBJ whole genome shotgun (WGS) entry which is preliminary data.</text>
</comment>
<organism evidence="1 2">
    <name type="scientific">Actinoallomurus acaciae</name>
    <dbReference type="NCBI Taxonomy" id="502577"/>
    <lineage>
        <taxon>Bacteria</taxon>
        <taxon>Bacillati</taxon>
        <taxon>Actinomycetota</taxon>
        <taxon>Actinomycetes</taxon>
        <taxon>Streptosporangiales</taxon>
        <taxon>Thermomonosporaceae</taxon>
        <taxon>Actinoallomurus</taxon>
    </lineage>
</organism>
<keyword evidence="2" id="KW-1185">Reference proteome</keyword>
<evidence type="ECO:0008006" key="3">
    <source>
        <dbReference type="Google" id="ProtNLM"/>
    </source>
</evidence>
<dbReference type="Proteomes" id="UP001589627">
    <property type="component" value="Unassembled WGS sequence"/>
</dbReference>
<protein>
    <recommendedName>
        <fullName evidence="3">DUF222 domain-containing protein</fullName>
    </recommendedName>
</protein>
<evidence type="ECO:0000313" key="1">
    <source>
        <dbReference type="EMBL" id="MFB9839845.1"/>
    </source>
</evidence>
<name>A0ABV5YXM6_9ACTN</name>
<accession>A0ABV5YXM6</accession>